<dbReference type="Proteomes" id="UP000217446">
    <property type="component" value="Unassembled WGS sequence"/>
</dbReference>
<organism evidence="1 2">
    <name type="scientific">Streptomyces olivochromogenes</name>
    <dbReference type="NCBI Taxonomy" id="1963"/>
    <lineage>
        <taxon>Bacteria</taxon>
        <taxon>Bacillati</taxon>
        <taxon>Actinomycetota</taxon>
        <taxon>Actinomycetes</taxon>
        <taxon>Kitasatosporales</taxon>
        <taxon>Streptomycetaceae</taxon>
        <taxon>Streptomyces</taxon>
    </lineage>
</organism>
<keyword evidence="2" id="KW-1185">Reference proteome</keyword>
<dbReference type="STRING" id="1963.AQJ27_19495"/>
<protein>
    <submittedName>
        <fullName evidence="1">LysR family transcriptional regulator</fullName>
    </submittedName>
</protein>
<reference evidence="2" key="1">
    <citation type="submission" date="2017-05" db="EMBL/GenBank/DDBJ databases">
        <title>Streptomyces olivochromogenes NBRC 3561 whole genome shotgun sequence.</title>
        <authorList>
            <person name="Dohra H."/>
            <person name="Kodani S."/>
        </authorList>
    </citation>
    <scope>NUCLEOTIDE SEQUENCE [LARGE SCALE GENOMIC DNA]</scope>
    <source>
        <strain evidence="2">NBRC 3561</strain>
    </source>
</reference>
<comment type="caution">
    <text evidence="1">The sequence shown here is derived from an EMBL/GenBank/DDBJ whole genome shotgun (WGS) entry which is preliminary data.</text>
</comment>
<dbReference type="RefSeq" id="WP_067370274.1">
    <property type="nucleotide sequence ID" value="NZ_KQ948456.1"/>
</dbReference>
<dbReference type="EMBL" id="BDQI01000002">
    <property type="protein sequence ID" value="GAX50235.1"/>
    <property type="molecule type" value="Genomic_DNA"/>
</dbReference>
<evidence type="ECO:0000313" key="2">
    <source>
        <dbReference type="Proteomes" id="UP000217446"/>
    </source>
</evidence>
<dbReference type="AlphaFoldDB" id="A0A250V7U0"/>
<gene>
    <name evidence="1" type="ORF">SO3561_01732</name>
</gene>
<accession>A0A250V7U0</accession>
<evidence type="ECO:0000313" key="1">
    <source>
        <dbReference type="EMBL" id="GAX50235.1"/>
    </source>
</evidence>
<sequence>MALGDRVGGGHPFAGREAEAAEAYELLGAGVVMRELAGDRPHRHVVAAVRRGAEEGAAVGRVLEALREAAAGLGERR</sequence>
<proteinExistence type="predicted"/>
<name>A0A250V7U0_STROL</name>